<comment type="caution">
    <text evidence="2">The sequence shown here is derived from an EMBL/GenBank/DDBJ whole genome shotgun (WGS) entry which is preliminary data.</text>
</comment>
<reference evidence="2" key="1">
    <citation type="journal article" date="2014" name="Int. J. Syst. Evol. Microbiol.">
        <title>Complete genome sequence of Corynebacterium casei LMG S-19264T (=DSM 44701T), isolated from a smear-ripened cheese.</title>
        <authorList>
            <consortium name="US DOE Joint Genome Institute (JGI-PGF)"/>
            <person name="Walter F."/>
            <person name="Albersmeier A."/>
            <person name="Kalinowski J."/>
            <person name="Ruckert C."/>
        </authorList>
    </citation>
    <scope>NUCLEOTIDE SEQUENCE</scope>
    <source>
        <strain evidence="2">CGMCC 4.3508</strain>
    </source>
</reference>
<keyword evidence="3" id="KW-1185">Reference proteome</keyword>
<accession>A0A917RMT6</accession>
<feature type="domain" description="DUF4158" evidence="1">
    <location>
        <begin position="6"/>
        <end position="116"/>
    </location>
</feature>
<evidence type="ECO:0000313" key="3">
    <source>
        <dbReference type="Proteomes" id="UP000638263"/>
    </source>
</evidence>
<organism evidence="2 3">
    <name type="scientific">Nocardia jinanensis</name>
    <dbReference type="NCBI Taxonomy" id="382504"/>
    <lineage>
        <taxon>Bacteria</taxon>
        <taxon>Bacillati</taxon>
        <taxon>Actinomycetota</taxon>
        <taxon>Actinomycetes</taxon>
        <taxon>Mycobacteriales</taxon>
        <taxon>Nocardiaceae</taxon>
        <taxon>Nocardia</taxon>
    </lineage>
</organism>
<dbReference type="InterPro" id="IPR025296">
    <property type="entry name" value="DUF4158"/>
</dbReference>
<evidence type="ECO:0000313" key="2">
    <source>
        <dbReference type="EMBL" id="GGL14184.1"/>
    </source>
</evidence>
<dbReference type="EMBL" id="BMMH01000005">
    <property type="protein sequence ID" value="GGL14184.1"/>
    <property type="molecule type" value="Genomic_DNA"/>
</dbReference>
<dbReference type="AlphaFoldDB" id="A0A917RMT6"/>
<gene>
    <name evidence="2" type="ORF">GCM10011588_30890</name>
</gene>
<reference evidence="2" key="2">
    <citation type="submission" date="2020-09" db="EMBL/GenBank/DDBJ databases">
        <authorList>
            <person name="Sun Q."/>
            <person name="Zhou Y."/>
        </authorList>
    </citation>
    <scope>NUCLEOTIDE SEQUENCE</scope>
    <source>
        <strain evidence="2">CGMCC 4.3508</strain>
    </source>
</reference>
<dbReference type="Proteomes" id="UP000638263">
    <property type="component" value="Unassembled WGS sequence"/>
</dbReference>
<proteinExistence type="predicted"/>
<dbReference type="RefSeq" id="WP_062997418.1">
    <property type="nucleotide sequence ID" value="NZ_BMMH01000005.1"/>
</dbReference>
<evidence type="ECO:0000259" key="1">
    <source>
        <dbReference type="Pfam" id="PF13700"/>
    </source>
</evidence>
<protein>
    <recommendedName>
        <fullName evidence="1">DUF4158 domain-containing protein</fullName>
    </recommendedName>
</protein>
<name>A0A917RMT6_9NOCA</name>
<dbReference type="Pfam" id="PF13700">
    <property type="entry name" value="DUF4158"/>
    <property type="match status" value="1"/>
</dbReference>
<sequence length="150" mass="16779">MQWEWSPEDLIGSWTLIGENDWRLVGNKSGATRLGFALLLKFSEIEARFPREAAEVPPAVVSHVAEQVKVDPALFASYRWSGRTIEYHRAQVRAAFGFRDFAVSDEDQLTGWLAEEVCPVELRASVQLVGDNERRALSPTSTPAAAFAWT</sequence>